<protein>
    <submittedName>
        <fullName evidence="1">Uncharacterized protein</fullName>
    </submittedName>
</protein>
<dbReference type="AlphaFoldDB" id="A0A2P2PP02"/>
<dbReference type="EMBL" id="GGEC01075998">
    <property type="protein sequence ID" value="MBX56482.1"/>
    <property type="molecule type" value="Transcribed_RNA"/>
</dbReference>
<organism evidence="1">
    <name type="scientific">Rhizophora mucronata</name>
    <name type="common">Asiatic mangrove</name>
    <dbReference type="NCBI Taxonomy" id="61149"/>
    <lineage>
        <taxon>Eukaryota</taxon>
        <taxon>Viridiplantae</taxon>
        <taxon>Streptophyta</taxon>
        <taxon>Embryophyta</taxon>
        <taxon>Tracheophyta</taxon>
        <taxon>Spermatophyta</taxon>
        <taxon>Magnoliopsida</taxon>
        <taxon>eudicotyledons</taxon>
        <taxon>Gunneridae</taxon>
        <taxon>Pentapetalae</taxon>
        <taxon>rosids</taxon>
        <taxon>fabids</taxon>
        <taxon>Malpighiales</taxon>
        <taxon>Rhizophoraceae</taxon>
        <taxon>Rhizophora</taxon>
    </lineage>
</organism>
<reference evidence="1" key="1">
    <citation type="submission" date="2018-02" db="EMBL/GenBank/DDBJ databases">
        <title>Rhizophora mucronata_Transcriptome.</title>
        <authorList>
            <person name="Meera S.P."/>
            <person name="Sreeshan A."/>
            <person name="Augustine A."/>
        </authorList>
    </citation>
    <scope>NUCLEOTIDE SEQUENCE</scope>
    <source>
        <tissue evidence="1">Leaf</tissue>
    </source>
</reference>
<evidence type="ECO:0000313" key="1">
    <source>
        <dbReference type="EMBL" id="MBX56482.1"/>
    </source>
</evidence>
<proteinExistence type="predicted"/>
<name>A0A2P2PP02_RHIMU</name>
<sequence>MLLPKSFFLCLNIFPLV</sequence>
<accession>A0A2P2PP02</accession>